<accession>B2HDH0</accession>
<dbReference type="HOGENOM" id="CLU_1188903_0_0_11"/>
<evidence type="ECO:0000313" key="2">
    <source>
        <dbReference type="Proteomes" id="UP000001190"/>
    </source>
</evidence>
<dbReference type="Proteomes" id="UP000001190">
    <property type="component" value="Chromosome"/>
</dbReference>
<gene>
    <name evidence="1" type="ordered locus">MMAR_4447</name>
</gene>
<evidence type="ECO:0000313" key="1">
    <source>
        <dbReference type="EMBL" id="ACC42854.1"/>
    </source>
</evidence>
<dbReference type="AlphaFoldDB" id="B2HDH0"/>
<organism evidence="1 2">
    <name type="scientific">Mycobacterium marinum (strain ATCC BAA-535 / M)</name>
    <dbReference type="NCBI Taxonomy" id="216594"/>
    <lineage>
        <taxon>Bacteria</taxon>
        <taxon>Bacillati</taxon>
        <taxon>Actinomycetota</taxon>
        <taxon>Actinomycetes</taxon>
        <taxon>Mycobacteriales</taxon>
        <taxon>Mycobacteriaceae</taxon>
        <taxon>Mycobacterium</taxon>
        <taxon>Mycobacterium ulcerans group</taxon>
    </lineage>
</organism>
<name>B2HDH0_MYCMM</name>
<proteinExistence type="predicted"/>
<dbReference type="KEGG" id="mmi:MMAR_4447"/>
<dbReference type="OrthoDB" id="4749264at2"/>
<keyword evidence="2" id="KW-1185">Reference proteome</keyword>
<sequence>MNDQDQADHPAVTAILDSQEIVSRQGWARRMTAWDDPDRCPPIYEVVARVHRNLRLAMAAGQITYDDHAADGATYDPDDPEDSAALIHFVGSNTVLVSKRPLPGKAERGVDYHAGLLQLYARVYDFHSRGDCQIGLADDCGAGRVGGLTNMMVASRDPFVFVFRCCESCDLAARELERTRFRESLVWAQAQLPRGARIDPGSPVPPSF</sequence>
<protein>
    <submittedName>
        <fullName evidence="1">Uncharacterized protein</fullName>
    </submittedName>
</protein>
<dbReference type="EMBL" id="CP000854">
    <property type="protein sequence ID" value="ACC42854.1"/>
    <property type="molecule type" value="Genomic_DNA"/>
</dbReference>
<dbReference type="RefSeq" id="WP_012396004.1">
    <property type="nucleotide sequence ID" value="NC_010612.1"/>
</dbReference>
<dbReference type="eggNOG" id="ENOG5030G34">
    <property type="taxonomic scope" value="Bacteria"/>
</dbReference>
<reference evidence="1 2" key="1">
    <citation type="journal article" date="2008" name="Genome Res.">
        <title>Insights from the complete genome sequence of Mycobacterium marinum on the evolution of Mycobacterium tuberculosis.</title>
        <authorList>
            <person name="Stinear T.P."/>
            <person name="Seemann T."/>
            <person name="Harrison P.F."/>
            <person name="Jenkin G.A."/>
            <person name="Davies J.K."/>
            <person name="Johnson P.D."/>
            <person name="Abdellah Z."/>
            <person name="Arrowsmith C."/>
            <person name="Chillingworth T."/>
            <person name="Churcher C."/>
            <person name="Clarke K."/>
            <person name="Cronin A."/>
            <person name="Davis P."/>
            <person name="Goodhead I."/>
            <person name="Holroyd N."/>
            <person name="Jagels K."/>
            <person name="Lord A."/>
            <person name="Moule S."/>
            <person name="Mungall K."/>
            <person name="Norbertczak H."/>
            <person name="Quail M.A."/>
            <person name="Rabbinowitsch E."/>
            <person name="Walker D."/>
            <person name="White B."/>
            <person name="Whitehead S."/>
            <person name="Small P.L."/>
            <person name="Brosch R."/>
            <person name="Ramakrishnan L."/>
            <person name="Fischbach M.A."/>
            <person name="Parkhill J."/>
            <person name="Cole S.T."/>
        </authorList>
    </citation>
    <scope>NUCLEOTIDE SEQUENCE [LARGE SCALE GENOMIC DNA]</scope>
    <source>
        <strain evidence="2">ATCC BAA-535 / M</strain>
    </source>
</reference>